<evidence type="ECO:0000259" key="1">
    <source>
        <dbReference type="Pfam" id="PF03865"/>
    </source>
</evidence>
<protein>
    <recommendedName>
        <fullName evidence="1">Haemolysin activator HlyB C-terminal domain-containing protein</fullName>
    </recommendedName>
</protein>
<dbReference type="InterPro" id="IPR005565">
    <property type="entry name" value="Hemolysn_activator_HlyB_C"/>
</dbReference>
<dbReference type="Gene3D" id="2.40.160.50">
    <property type="entry name" value="membrane protein fhac: a member of the omp85/tpsb transporter family"/>
    <property type="match status" value="1"/>
</dbReference>
<accession>A0A0N1MP30</accession>
<organism evidence="2 3">
    <name type="scientific">Helicobacter pullorum</name>
    <dbReference type="NCBI Taxonomy" id="35818"/>
    <lineage>
        <taxon>Bacteria</taxon>
        <taxon>Pseudomonadati</taxon>
        <taxon>Campylobacterota</taxon>
        <taxon>Epsilonproteobacteria</taxon>
        <taxon>Campylobacterales</taxon>
        <taxon>Helicobacteraceae</taxon>
        <taxon>Helicobacter</taxon>
    </lineage>
</organism>
<proteinExistence type="predicted"/>
<dbReference type="EMBL" id="JNOC01000042">
    <property type="protein sequence ID" value="KPH55503.1"/>
    <property type="molecule type" value="Genomic_DNA"/>
</dbReference>
<dbReference type="GO" id="GO:0008320">
    <property type="term" value="F:protein transmembrane transporter activity"/>
    <property type="evidence" value="ECO:0007669"/>
    <property type="project" value="TreeGrafter"/>
</dbReference>
<dbReference type="Pfam" id="PF03865">
    <property type="entry name" value="ShlB"/>
    <property type="match status" value="1"/>
</dbReference>
<dbReference type="PANTHER" id="PTHR34597">
    <property type="entry name" value="SLR1661 PROTEIN"/>
    <property type="match status" value="1"/>
</dbReference>
<sequence>MADVVSFYFQYHGYPSATAYVPSQEIDESNTITINIVIGNLGKYIVANESLQVKDGAISSKLNDALKGKMLTVYNIEDNIYKVNRLAGIEAVALIQAGDKYGDTDVVISAIDTLKAKASLFADNYGIESSGAYRLGASFTFNNLLGYGDSFDAFLQGTNELQKNFGLNYNFFINNFKITPRISRSNYSLGGIYEQIGATGESTNIGIDINYPLWLNSFYGLEFIAGYDKKNLRDSYEDFNIHYKKEADVFYLGYSGYYNTTRNRFNANFKLSFGDISPKSFYSENFSNTNGAFSKFSLNLYNNYFINEKLTLISTLNYQQSLNKSKKLDSSETSYLGGAYGVRAYRSGEGDADNSVYAMLGVRYNTPINNFYVTPFYEAGYSWNQDKEYEETLLDSMGVELLYMKPNDYYIKVDLAQAVNKYKYDGKRRDRLYLGMGIYF</sequence>
<name>A0A0N1MP30_9HELI</name>
<dbReference type="GO" id="GO:0046819">
    <property type="term" value="P:protein secretion by the type V secretion system"/>
    <property type="evidence" value="ECO:0007669"/>
    <property type="project" value="TreeGrafter"/>
</dbReference>
<dbReference type="GO" id="GO:0098046">
    <property type="term" value="C:type V protein secretion system complex"/>
    <property type="evidence" value="ECO:0007669"/>
    <property type="project" value="TreeGrafter"/>
</dbReference>
<evidence type="ECO:0000313" key="3">
    <source>
        <dbReference type="Proteomes" id="UP000037997"/>
    </source>
</evidence>
<dbReference type="PATRIC" id="fig|35818.11.peg.1602"/>
<dbReference type="InterPro" id="IPR051544">
    <property type="entry name" value="TPS_OM_transporter"/>
</dbReference>
<dbReference type="Proteomes" id="UP000037997">
    <property type="component" value="Unassembled WGS sequence"/>
</dbReference>
<dbReference type="AlphaFoldDB" id="A0A0N1MP30"/>
<reference evidence="2 3" key="1">
    <citation type="submission" date="2014-06" db="EMBL/GenBank/DDBJ databases">
        <title>Helicobacter pullorum isolates in fresh chicken meat - phenotypic and genotypic features.</title>
        <authorList>
            <person name="Borges V."/>
            <person name="Santos A."/>
            <person name="Correia C.B."/>
            <person name="Saraiva M."/>
            <person name="Menard A."/>
            <person name="Vieira L."/>
            <person name="Sampaio D.A."/>
            <person name="Gomes J.P."/>
            <person name="Oleastro M."/>
        </authorList>
    </citation>
    <scope>NUCLEOTIDE SEQUENCE [LARGE SCALE GENOMIC DNA]</scope>
    <source>
        <strain evidence="2 3">229334/12</strain>
    </source>
</reference>
<evidence type="ECO:0000313" key="2">
    <source>
        <dbReference type="EMBL" id="KPH55503.1"/>
    </source>
</evidence>
<dbReference type="PANTHER" id="PTHR34597:SF1">
    <property type="entry name" value="HEME_HEMOPEXIN TRANSPORTER PROTEIN HUXB"/>
    <property type="match status" value="1"/>
</dbReference>
<gene>
    <name evidence="2" type="ORF">HPU229334_08110</name>
</gene>
<comment type="caution">
    <text evidence="2">The sequence shown here is derived from an EMBL/GenBank/DDBJ whole genome shotgun (WGS) entry which is preliminary data.</text>
</comment>
<feature type="domain" description="Haemolysin activator HlyB C-terminal" evidence="1">
    <location>
        <begin position="102"/>
        <end position="392"/>
    </location>
</feature>